<dbReference type="Proteomes" id="UP000799777">
    <property type="component" value="Unassembled WGS sequence"/>
</dbReference>
<keyword evidence="3" id="KW-1185">Reference proteome</keyword>
<feature type="non-terminal residue" evidence="2">
    <location>
        <position position="1"/>
    </location>
</feature>
<evidence type="ECO:0000313" key="2">
    <source>
        <dbReference type="EMBL" id="KAF2024059.1"/>
    </source>
</evidence>
<name>A0A9P4LHD4_9PLEO</name>
<comment type="caution">
    <text evidence="2">The sequence shown here is derived from an EMBL/GenBank/DDBJ whole genome shotgun (WGS) entry which is preliminary data.</text>
</comment>
<accession>A0A9P4LHD4</accession>
<evidence type="ECO:0000313" key="3">
    <source>
        <dbReference type="Proteomes" id="UP000799777"/>
    </source>
</evidence>
<dbReference type="Pfam" id="PF10528">
    <property type="entry name" value="GLEYA"/>
    <property type="match status" value="1"/>
</dbReference>
<dbReference type="InterPro" id="IPR037524">
    <property type="entry name" value="PA14/GLEYA"/>
</dbReference>
<protein>
    <recommendedName>
        <fullName evidence="1">PA14 domain-containing protein</fullName>
    </recommendedName>
</protein>
<proteinExistence type="predicted"/>
<dbReference type="InterPro" id="IPR018871">
    <property type="entry name" value="GLEYA_adhesin_domain"/>
</dbReference>
<organism evidence="2 3">
    <name type="scientific">Setomelanomma holmii</name>
    <dbReference type="NCBI Taxonomy" id="210430"/>
    <lineage>
        <taxon>Eukaryota</taxon>
        <taxon>Fungi</taxon>
        <taxon>Dikarya</taxon>
        <taxon>Ascomycota</taxon>
        <taxon>Pezizomycotina</taxon>
        <taxon>Dothideomycetes</taxon>
        <taxon>Pleosporomycetidae</taxon>
        <taxon>Pleosporales</taxon>
        <taxon>Pleosporineae</taxon>
        <taxon>Phaeosphaeriaceae</taxon>
        <taxon>Setomelanomma</taxon>
    </lineage>
</organism>
<dbReference type="AlphaFoldDB" id="A0A9P4LHD4"/>
<dbReference type="EMBL" id="ML978311">
    <property type="protein sequence ID" value="KAF2024059.1"/>
    <property type="molecule type" value="Genomic_DNA"/>
</dbReference>
<sequence>LPSGACPAPTGSSCTNGVNVAAYRNNISYSLRYGSATSNVGPDYNIGMTPYAQGIATSLSVPYVGTDSGPTVATANGPLYYLDAASTPYAGFSYDANNSTLLFTGYFEPPVSGTYTICSEGDNLDNFYFGSANAFSCGSTATPTGSTPDIVATYTAQVCKIFTLTVNLLYPIRSVYGMVELPSSLNTTITGPGSSTPLDLSTLLIPQNSPYV</sequence>
<dbReference type="Gene3D" id="2.60.120.1560">
    <property type="match status" value="1"/>
</dbReference>
<dbReference type="OrthoDB" id="4792629at2759"/>
<evidence type="ECO:0000259" key="1">
    <source>
        <dbReference type="PROSITE" id="PS51820"/>
    </source>
</evidence>
<dbReference type="PROSITE" id="PS51820">
    <property type="entry name" value="PA14"/>
    <property type="match status" value="1"/>
</dbReference>
<gene>
    <name evidence="2" type="ORF">EK21DRAFT_79564</name>
</gene>
<reference evidence="2" key="1">
    <citation type="journal article" date="2020" name="Stud. Mycol.">
        <title>101 Dothideomycetes genomes: a test case for predicting lifestyles and emergence of pathogens.</title>
        <authorList>
            <person name="Haridas S."/>
            <person name="Albert R."/>
            <person name="Binder M."/>
            <person name="Bloem J."/>
            <person name="Labutti K."/>
            <person name="Salamov A."/>
            <person name="Andreopoulos B."/>
            <person name="Baker S."/>
            <person name="Barry K."/>
            <person name="Bills G."/>
            <person name="Bluhm B."/>
            <person name="Cannon C."/>
            <person name="Castanera R."/>
            <person name="Culley D."/>
            <person name="Daum C."/>
            <person name="Ezra D."/>
            <person name="Gonzalez J."/>
            <person name="Henrissat B."/>
            <person name="Kuo A."/>
            <person name="Liang C."/>
            <person name="Lipzen A."/>
            <person name="Lutzoni F."/>
            <person name="Magnuson J."/>
            <person name="Mondo S."/>
            <person name="Nolan M."/>
            <person name="Ohm R."/>
            <person name="Pangilinan J."/>
            <person name="Park H.-J."/>
            <person name="Ramirez L."/>
            <person name="Alfaro M."/>
            <person name="Sun H."/>
            <person name="Tritt A."/>
            <person name="Yoshinaga Y."/>
            <person name="Zwiers L.-H."/>
            <person name="Turgeon B."/>
            <person name="Goodwin S."/>
            <person name="Spatafora J."/>
            <person name="Crous P."/>
            <person name="Grigoriev I."/>
        </authorList>
    </citation>
    <scope>NUCLEOTIDE SEQUENCE</scope>
    <source>
        <strain evidence="2">CBS 110217</strain>
    </source>
</reference>
<feature type="domain" description="PA14" evidence="1">
    <location>
        <begin position="50"/>
        <end position="203"/>
    </location>
</feature>